<proteinExistence type="predicted"/>
<evidence type="ECO:0000256" key="1">
    <source>
        <dbReference type="SAM" id="MobiDB-lite"/>
    </source>
</evidence>
<gene>
    <name evidence="2" type="ORF">NDU88_002361</name>
</gene>
<protein>
    <submittedName>
        <fullName evidence="2">Uncharacterized protein</fullName>
    </submittedName>
</protein>
<evidence type="ECO:0000313" key="2">
    <source>
        <dbReference type="EMBL" id="KAJ1114122.1"/>
    </source>
</evidence>
<keyword evidence="3" id="KW-1185">Reference proteome</keyword>
<dbReference type="AlphaFoldDB" id="A0AAV7NHS8"/>
<feature type="compositionally biased region" description="Basic residues" evidence="1">
    <location>
        <begin position="34"/>
        <end position="50"/>
    </location>
</feature>
<comment type="caution">
    <text evidence="2">The sequence shown here is derived from an EMBL/GenBank/DDBJ whole genome shotgun (WGS) entry which is preliminary data.</text>
</comment>
<dbReference type="EMBL" id="JANPWB010000012">
    <property type="protein sequence ID" value="KAJ1114122.1"/>
    <property type="molecule type" value="Genomic_DNA"/>
</dbReference>
<reference evidence="2" key="1">
    <citation type="journal article" date="2022" name="bioRxiv">
        <title>Sequencing and chromosome-scale assembly of the giantPleurodeles waltlgenome.</title>
        <authorList>
            <person name="Brown T."/>
            <person name="Elewa A."/>
            <person name="Iarovenko S."/>
            <person name="Subramanian E."/>
            <person name="Araus A.J."/>
            <person name="Petzold A."/>
            <person name="Susuki M."/>
            <person name="Suzuki K.-i.T."/>
            <person name="Hayashi T."/>
            <person name="Toyoda A."/>
            <person name="Oliveira C."/>
            <person name="Osipova E."/>
            <person name="Leigh N.D."/>
            <person name="Simon A."/>
            <person name="Yun M.H."/>
        </authorList>
    </citation>
    <scope>NUCLEOTIDE SEQUENCE</scope>
    <source>
        <strain evidence="2">20211129_DDA</strain>
        <tissue evidence="2">Liver</tissue>
    </source>
</reference>
<dbReference type="Proteomes" id="UP001066276">
    <property type="component" value="Chromosome 8"/>
</dbReference>
<feature type="region of interest" description="Disordered" evidence="1">
    <location>
        <begin position="34"/>
        <end position="62"/>
    </location>
</feature>
<sequence>MMDGEGTYWLVTIPREQTVTMTRECPTHSIAVATRKRTQPATKRKTRRLGVRSGGPLCRQTMRYSPPQLSRVVADAMSGDWTRLVHYAQEND</sequence>
<evidence type="ECO:0000313" key="3">
    <source>
        <dbReference type="Proteomes" id="UP001066276"/>
    </source>
</evidence>
<organism evidence="2 3">
    <name type="scientific">Pleurodeles waltl</name>
    <name type="common">Iberian ribbed newt</name>
    <dbReference type="NCBI Taxonomy" id="8319"/>
    <lineage>
        <taxon>Eukaryota</taxon>
        <taxon>Metazoa</taxon>
        <taxon>Chordata</taxon>
        <taxon>Craniata</taxon>
        <taxon>Vertebrata</taxon>
        <taxon>Euteleostomi</taxon>
        <taxon>Amphibia</taxon>
        <taxon>Batrachia</taxon>
        <taxon>Caudata</taxon>
        <taxon>Salamandroidea</taxon>
        <taxon>Salamandridae</taxon>
        <taxon>Pleurodelinae</taxon>
        <taxon>Pleurodeles</taxon>
    </lineage>
</organism>
<accession>A0AAV7NHS8</accession>
<name>A0AAV7NHS8_PLEWA</name>